<reference evidence="2 4" key="2">
    <citation type="submission" date="2018-02" db="EMBL/GenBank/DDBJ databases">
        <title>Bacteriophage NCPPB3778 and a type I-E CRISPR drive the evolution of the US Biological Select Agent, Rathayibacter toxicus.</title>
        <authorList>
            <person name="Davis E.W.II."/>
            <person name="Tabima J.F."/>
            <person name="Weisberg A.J."/>
            <person name="Lopes L.D."/>
            <person name="Wiseman M.S."/>
            <person name="Wiseman M.S."/>
            <person name="Pupko T."/>
            <person name="Belcher M.S."/>
            <person name="Sechler A.J."/>
            <person name="Tancos M.A."/>
            <person name="Schroeder B.K."/>
            <person name="Murray T.D."/>
            <person name="Luster D.G."/>
            <person name="Schneider W.L."/>
            <person name="Rogers E."/>
            <person name="Andreote F.D."/>
            <person name="Grunwald N.J."/>
            <person name="Putnam M.L."/>
            <person name="Chang J.H."/>
        </authorList>
    </citation>
    <scope>NUCLEOTIDE SEQUENCE [LARGE SCALE GENOMIC DNA]</scope>
    <source>
        <strain evidence="2 4">FH99</strain>
    </source>
</reference>
<protein>
    <submittedName>
        <fullName evidence="1">Uncharacterized protein</fullName>
    </submittedName>
</protein>
<evidence type="ECO:0000313" key="1">
    <source>
        <dbReference type="EMBL" id="KKM46157.1"/>
    </source>
</evidence>
<gene>
    <name evidence="2" type="ORF">C5C51_02350</name>
    <name evidence="1" type="ORF">VT73_03600</name>
</gene>
<dbReference type="Proteomes" id="UP000237966">
    <property type="component" value="Unassembled WGS sequence"/>
</dbReference>
<dbReference type="EMBL" id="PSWU01000004">
    <property type="protein sequence ID" value="PPI16266.1"/>
    <property type="molecule type" value="Genomic_DNA"/>
</dbReference>
<dbReference type="STRING" id="145458.APU90_03895"/>
<dbReference type="Proteomes" id="UP000052979">
    <property type="component" value="Unassembled WGS sequence"/>
</dbReference>
<dbReference type="KEGG" id="rtc:APU90_03895"/>
<accession>A0A0C5B8L9</accession>
<evidence type="ECO:0000313" key="2">
    <source>
        <dbReference type="EMBL" id="PPI16266.1"/>
    </source>
</evidence>
<evidence type="ECO:0000313" key="3">
    <source>
        <dbReference type="Proteomes" id="UP000052979"/>
    </source>
</evidence>
<comment type="caution">
    <text evidence="1">The sequence shown here is derived from an EMBL/GenBank/DDBJ whole genome shotgun (WGS) entry which is preliminary data.</text>
</comment>
<reference evidence="1 3" key="1">
    <citation type="submission" date="2015-04" db="EMBL/GenBank/DDBJ databases">
        <title>Draft genome sequence of Rathayibacter toxicus strain FH-142 (AKA 70134 or CS 32), a Western Australian isolate.</title>
        <authorList>
            <consortium name="Consortium for Microbial Forensics and Genomics (microFORGE)"/>
            <person name="Knight B.M."/>
            <person name="Roberts D.P."/>
            <person name="Lin D."/>
            <person name="Hari K."/>
            <person name="Fletcher J."/>
            <person name="Melcher U."/>
            <person name="Blagden T."/>
            <person name="Luster D.G."/>
            <person name="Sechler A.J."/>
            <person name="Schneider W.L."/>
            <person name="Winegar R.A."/>
        </authorList>
    </citation>
    <scope>NUCLEOTIDE SEQUENCE [LARGE SCALE GENOMIC DNA]</scope>
    <source>
        <strain evidence="1 3">FH142</strain>
    </source>
</reference>
<evidence type="ECO:0000313" key="4">
    <source>
        <dbReference type="Proteomes" id="UP000237966"/>
    </source>
</evidence>
<sequence length="143" mass="15116">MVAMIFTGKLPSIAAASPIPLQTLPVAVSRCSTTNTKSNSPLILPLLLNPKKLVGSPSRASVSRFLRADLIPLKAAKLFAFDDIVSEPSEQRIFQAVKVTDLGGVYLARVSRSLCVRSENVTGTSMSATAPNAISIDLSGVYV</sequence>
<dbReference type="EMBL" id="LBFI01000024">
    <property type="protein sequence ID" value="KKM46157.1"/>
    <property type="molecule type" value="Genomic_DNA"/>
</dbReference>
<organism evidence="1 3">
    <name type="scientific">Rathayibacter toxicus</name>
    <dbReference type="NCBI Taxonomy" id="145458"/>
    <lineage>
        <taxon>Bacteria</taxon>
        <taxon>Bacillati</taxon>
        <taxon>Actinomycetota</taxon>
        <taxon>Actinomycetes</taxon>
        <taxon>Micrococcales</taxon>
        <taxon>Microbacteriaceae</taxon>
        <taxon>Rathayibacter</taxon>
    </lineage>
</organism>
<dbReference type="KEGG" id="rtx:TI83_02575"/>
<proteinExistence type="predicted"/>
<name>A0A0C5B8L9_9MICO</name>
<dbReference type="AlphaFoldDB" id="A0A0C5B8L9"/>
<keyword evidence="3" id="KW-1185">Reference proteome</keyword>